<evidence type="ECO:0000313" key="1">
    <source>
        <dbReference type="EMBL" id="KAJ9099361.1"/>
    </source>
</evidence>
<proteinExistence type="predicted"/>
<gene>
    <name evidence="1" type="ORF">QFC20_005714</name>
</gene>
<dbReference type="Proteomes" id="UP001230649">
    <property type="component" value="Unassembled WGS sequence"/>
</dbReference>
<organism evidence="1 2">
    <name type="scientific">Naganishia adeliensis</name>
    <dbReference type="NCBI Taxonomy" id="92952"/>
    <lineage>
        <taxon>Eukaryota</taxon>
        <taxon>Fungi</taxon>
        <taxon>Dikarya</taxon>
        <taxon>Basidiomycota</taxon>
        <taxon>Agaricomycotina</taxon>
        <taxon>Tremellomycetes</taxon>
        <taxon>Filobasidiales</taxon>
        <taxon>Filobasidiaceae</taxon>
        <taxon>Naganishia</taxon>
    </lineage>
</organism>
<keyword evidence="2" id="KW-1185">Reference proteome</keyword>
<dbReference type="EMBL" id="JASBWS010000084">
    <property type="protein sequence ID" value="KAJ9099361.1"/>
    <property type="molecule type" value="Genomic_DNA"/>
</dbReference>
<evidence type="ECO:0000313" key="2">
    <source>
        <dbReference type="Proteomes" id="UP001230649"/>
    </source>
</evidence>
<sequence>MSRHAHSTTDASAPLPVFSQVIESNGFLFASGQIGSTSDGKLVQGSIEDRTTQALKNLDAVFKSAGSESRTRRQTHRLRSFLHPIASYST</sequence>
<protein>
    <submittedName>
        <fullName evidence="1">Uncharacterized protein</fullName>
    </submittedName>
</protein>
<accession>A0ACC2VKN0</accession>
<reference evidence="1" key="1">
    <citation type="submission" date="2023-04" db="EMBL/GenBank/DDBJ databases">
        <title>Draft Genome sequencing of Naganishia species isolated from polar environments using Oxford Nanopore Technology.</title>
        <authorList>
            <person name="Leo P."/>
            <person name="Venkateswaran K."/>
        </authorList>
    </citation>
    <scope>NUCLEOTIDE SEQUENCE</scope>
    <source>
        <strain evidence="1">MNA-CCFEE 5262</strain>
    </source>
</reference>
<comment type="caution">
    <text evidence="1">The sequence shown here is derived from an EMBL/GenBank/DDBJ whole genome shotgun (WGS) entry which is preliminary data.</text>
</comment>
<name>A0ACC2VKN0_9TREE</name>